<name>A0A6I6MK27_9CAUL</name>
<dbReference type="InterPro" id="IPR001466">
    <property type="entry name" value="Beta-lactam-related"/>
</dbReference>
<dbReference type="RefSeq" id="WP_158764550.1">
    <property type="nucleotide sequence ID" value="NZ_CP047045.1"/>
</dbReference>
<proteinExistence type="predicted"/>
<dbReference type="InterPro" id="IPR012338">
    <property type="entry name" value="Beta-lactam/transpept-like"/>
</dbReference>
<dbReference type="EMBL" id="CP047045">
    <property type="protein sequence ID" value="QGZ93548.1"/>
    <property type="molecule type" value="Genomic_DNA"/>
</dbReference>
<organism evidence="2 3">
    <name type="scientific">Terricaulis silvestris</name>
    <dbReference type="NCBI Taxonomy" id="2686094"/>
    <lineage>
        <taxon>Bacteria</taxon>
        <taxon>Pseudomonadati</taxon>
        <taxon>Pseudomonadota</taxon>
        <taxon>Alphaproteobacteria</taxon>
        <taxon>Caulobacterales</taxon>
        <taxon>Caulobacteraceae</taxon>
        <taxon>Terricaulis</taxon>
    </lineage>
</organism>
<dbReference type="GO" id="GO:0004180">
    <property type="term" value="F:carboxypeptidase activity"/>
    <property type="evidence" value="ECO:0007669"/>
    <property type="project" value="UniProtKB-KW"/>
</dbReference>
<evidence type="ECO:0000313" key="3">
    <source>
        <dbReference type="Proteomes" id="UP000431269"/>
    </source>
</evidence>
<keyword evidence="3" id="KW-1185">Reference proteome</keyword>
<keyword evidence="2" id="KW-0121">Carboxypeptidase</keyword>
<dbReference type="SUPFAM" id="SSF56601">
    <property type="entry name" value="beta-lactamase/transpeptidase-like"/>
    <property type="match status" value="1"/>
</dbReference>
<dbReference type="AlphaFoldDB" id="A0A6I6MK27"/>
<dbReference type="Gene3D" id="3.40.710.10">
    <property type="entry name" value="DD-peptidase/beta-lactamase superfamily"/>
    <property type="match status" value="1"/>
</dbReference>
<accession>A0A6I6MK27</accession>
<evidence type="ECO:0000259" key="1">
    <source>
        <dbReference type="Pfam" id="PF00144"/>
    </source>
</evidence>
<keyword evidence="2" id="KW-0378">Hydrolase</keyword>
<dbReference type="PANTHER" id="PTHR43319:SF3">
    <property type="entry name" value="BETA-LACTAMASE-RELATED DOMAIN-CONTAINING PROTEIN"/>
    <property type="match status" value="1"/>
</dbReference>
<protein>
    <submittedName>
        <fullName evidence="2">Beta-lactamase/D-alanine carboxypeptidase</fullName>
    </submittedName>
</protein>
<keyword evidence="2" id="KW-0645">Protease</keyword>
<dbReference type="PANTHER" id="PTHR43319">
    <property type="entry name" value="BETA-LACTAMASE-RELATED"/>
    <property type="match status" value="1"/>
</dbReference>
<dbReference type="InterPro" id="IPR052907">
    <property type="entry name" value="Beta-lactamase/esterase"/>
</dbReference>
<gene>
    <name evidence="2" type="ORF">DSM104635_00360</name>
</gene>
<sequence>MTTAAHAIRIDGEVAPGFEPVRDAFAANFQRDEWQRDLGASLCVYRRGQRVVDLWGGWRDAARTQVWTRDTLANVYSTTKGVVAIAFAIAHDRGLIDYEAPVYHYWPDFAANGKERATVSHVLSHQVGLPGFVAPTASEDIYDWDGCCAKLAAQAPAFPIGENTCYHAGTFGFLAGEIFRRAVGERVGAFIARQIARPLEADIHLGNAAKYEARIAPMIGPSIEVDLAALGLSKIALMAMSNPSLDPAQANTSAWRDAELPAMNLHATADGIARVFGAVSNGGELHGVRLLRPAAIAAMSEVQCERTDLLLGFAVPWGRGVALNATGIFGANPRAFGHTGWGGSFGYADLATGVGAAYVMNRMGPELVGDARAVALAQAISTCA</sequence>
<dbReference type="Pfam" id="PF00144">
    <property type="entry name" value="Beta-lactamase"/>
    <property type="match status" value="1"/>
</dbReference>
<feature type="domain" description="Beta-lactamase-related" evidence="1">
    <location>
        <begin position="35"/>
        <end position="378"/>
    </location>
</feature>
<dbReference type="Proteomes" id="UP000431269">
    <property type="component" value="Chromosome"/>
</dbReference>
<dbReference type="KEGG" id="tsv:DSM104635_00360"/>
<evidence type="ECO:0000313" key="2">
    <source>
        <dbReference type="EMBL" id="QGZ93548.1"/>
    </source>
</evidence>
<reference evidence="3" key="1">
    <citation type="submission" date="2019-12" db="EMBL/GenBank/DDBJ databases">
        <title>Complete genome of Terracaulis silvestris 0127_4.</title>
        <authorList>
            <person name="Vieira S."/>
            <person name="Riedel T."/>
            <person name="Sproer C."/>
            <person name="Pascual J."/>
            <person name="Boedeker C."/>
            <person name="Overmann J."/>
        </authorList>
    </citation>
    <scope>NUCLEOTIDE SEQUENCE [LARGE SCALE GENOMIC DNA]</scope>
    <source>
        <strain evidence="3">0127_4</strain>
    </source>
</reference>